<name>A0ABD1LBR8_9FABA</name>
<comment type="similarity">
    <text evidence="1">Belongs to the peptidase C85 family.</text>
</comment>
<dbReference type="Gene3D" id="3.90.70.80">
    <property type="match status" value="1"/>
</dbReference>
<reference evidence="4 5" key="1">
    <citation type="submission" date="2024-08" db="EMBL/GenBank/DDBJ databases">
        <title>Insights into the chromosomal genome structure of Flemingia macrophylla.</title>
        <authorList>
            <person name="Ding Y."/>
            <person name="Zhao Y."/>
            <person name="Bi W."/>
            <person name="Wu M."/>
            <person name="Zhao G."/>
            <person name="Gong Y."/>
            <person name="Li W."/>
            <person name="Zhang P."/>
        </authorList>
    </citation>
    <scope>NUCLEOTIDE SEQUENCE [LARGE SCALE GENOMIC DNA]</scope>
    <source>
        <strain evidence="4">DYQJB</strain>
        <tissue evidence="4">Leaf</tissue>
    </source>
</reference>
<dbReference type="EMBL" id="JBGMDY010000010">
    <property type="protein sequence ID" value="KAL2320420.1"/>
    <property type="molecule type" value="Genomic_DNA"/>
</dbReference>
<protein>
    <recommendedName>
        <fullName evidence="3">OTU domain-containing protein</fullName>
    </recommendedName>
</protein>
<dbReference type="Pfam" id="PF02338">
    <property type="entry name" value="OTU"/>
    <property type="match status" value="1"/>
</dbReference>
<dbReference type="InterPro" id="IPR038765">
    <property type="entry name" value="Papain-like_cys_pep_sf"/>
</dbReference>
<feature type="compositionally biased region" description="Polar residues" evidence="2">
    <location>
        <begin position="9"/>
        <end position="21"/>
    </location>
</feature>
<dbReference type="PANTHER" id="PTHR12419">
    <property type="entry name" value="OTU DOMAIN CONTAINING PROTEIN"/>
    <property type="match status" value="1"/>
</dbReference>
<sequence>MTKEAQYWGESSNLSSGNNQEYTEDDHMSALVLFTRHVPRINSFIPDISDASMDHHRLLQRLNTYGLSEVKVSGDGNCQFRALSDQLFKSPKHHKHVRKEIVKQLKDHHSLYECYVPMKYKQYCKKMAKSGEWGDHVTLQAASDKV</sequence>
<dbReference type="Proteomes" id="UP001603857">
    <property type="component" value="Unassembled WGS sequence"/>
</dbReference>
<dbReference type="AlphaFoldDB" id="A0ABD1LBR8"/>
<dbReference type="SUPFAM" id="SSF54001">
    <property type="entry name" value="Cysteine proteinases"/>
    <property type="match status" value="1"/>
</dbReference>
<comment type="caution">
    <text evidence="4">The sequence shown here is derived from an EMBL/GenBank/DDBJ whole genome shotgun (WGS) entry which is preliminary data.</text>
</comment>
<dbReference type="PROSITE" id="PS50802">
    <property type="entry name" value="OTU"/>
    <property type="match status" value="1"/>
</dbReference>
<feature type="region of interest" description="Disordered" evidence="2">
    <location>
        <begin position="1"/>
        <end position="21"/>
    </location>
</feature>
<feature type="domain" description="OTU" evidence="3">
    <location>
        <begin position="67"/>
        <end position="146"/>
    </location>
</feature>
<proteinExistence type="inferred from homology"/>
<keyword evidence="5" id="KW-1185">Reference proteome</keyword>
<dbReference type="PANTHER" id="PTHR12419:SF3">
    <property type="entry name" value="OVARIAN TUMOR DOMAIN-CONTAINING DEUBIQUITINATING ENZYME 12"/>
    <property type="match status" value="1"/>
</dbReference>
<dbReference type="CDD" id="cd22751">
    <property type="entry name" value="OTU_plant_OTU9-like"/>
    <property type="match status" value="1"/>
</dbReference>
<organism evidence="4 5">
    <name type="scientific">Flemingia macrophylla</name>
    <dbReference type="NCBI Taxonomy" id="520843"/>
    <lineage>
        <taxon>Eukaryota</taxon>
        <taxon>Viridiplantae</taxon>
        <taxon>Streptophyta</taxon>
        <taxon>Embryophyta</taxon>
        <taxon>Tracheophyta</taxon>
        <taxon>Spermatophyta</taxon>
        <taxon>Magnoliopsida</taxon>
        <taxon>eudicotyledons</taxon>
        <taxon>Gunneridae</taxon>
        <taxon>Pentapetalae</taxon>
        <taxon>rosids</taxon>
        <taxon>fabids</taxon>
        <taxon>Fabales</taxon>
        <taxon>Fabaceae</taxon>
        <taxon>Papilionoideae</taxon>
        <taxon>50 kb inversion clade</taxon>
        <taxon>NPAAA clade</taxon>
        <taxon>indigoferoid/millettioid clade</taxon>
        <taxon>Phaseoleae</taxon>
        <taxon>Flemingia</taxon>
    </lineage>
</organism>
<evidence type="ECO:0000256" key="2">
    <source>
        <dbReference type="SAM" id="MobiDB-lite"/>
    </source>
</evidence>
<gene>
    <name evidence="4" type="ORF">Fmac_029389</name>
</gene>
<evidence type="ECO:0000256" key="1">
    <source>
        <dbReference type="ARBA" id="ARBA00010407"/>
    </source>
</evidence>
<evidence type="ECO:0000259" key="3">
    <source>
        <dbReference type="PROSITE" id="PS50802"/>
    </source>
</evidence>
<dbReference type="InterPro" id="IPR003323">
    <property type="entry name" value="OTU_dom"/>
</dbReference>
<dbReference type="InterPro" id="IPR050704">
    <property type="entry name" value="Peptidase_C85-like"/>
</dbReference>
<accession>A0ABD1LBR8</accession>
<evidence type="ECO:0000313" key="4">
    <source>
        <dbReference type="EMBL" id="KAL2320420.1"/>
    </source>
</evidence>
<evidence type="ECO:0000313" key="5">
    <source>
        <dbReference type="Proteomes" id="UP001603857"/>
    </source>
</evidence>